<dbReference type="Gene3D" id="3.90.79.10">
    <property type="entry name" value="Nucleoside Triphosphate Pyrophosphohydrolase"/>
    <property type="match status" value="1"/>
</dbReference>
<organism evidence="7 8">
    <name type="scientific">Metabacillus sediminilitoris</name>
    <dbReference type="NCBI Taxonomy" id="2567941"/>
    <lineage>
        <taxon>Bacteria</taxon>
        <taxon>Bacillati</taxon>
        <taxon>Bacillota</taxon>
        <taxon>Bacilli</taxon>
        <taxon>Bacillales</taxon>
        <taxon>Bacillaceae</taxon>
        <taxon>Metabacillus</taxon>
    </lineage>
</organism>
<evidence type="ECO:0000256" key="3">
    <source>
        <dbReference type="ARBA" id="ARBA00022723"/>
    </source>
</evidence>
<evidence type="ECO:0000256" key="1">
    <source>
        <dbReference type="ARBA" id="ARBA00001936"/>
    </source>
</evidence>
<evidence type="ECO:0000256" key="4">
    <source>
        <dbReference type="ARBA" id="ARBA00022801"/>
    </source>
</evidence>
<evidence type="ECO:0000313" key="7">
    <source>
        <dbReference type="EMBL" id="THF80876.1"/>
    </source>
</evidence>
<dbReference type="GO" id="GO:0016818">
    <property type="term" value="F:hydrolase activity, acting on acid anhydrides, in phosphorus-containing anhydrides"/>
    <property type="evidence" value="ECO:0007669"/>
    <property type="project" value="InterPro"/>
</dbReference>
<evidence type="ECO:0000313" key="8">
    <source>
        <dbReference type="Proteomes" id="UP000310334"/>
    </source>
</evidence>
<accession>A0A4S4C007</accession>
<gene>
    <name evidence="7" type="ORF">E6W99_06800</name>
</gene>
<keyword evidence="3" id="KW-0479">Metal-binding</keyword>
<keyword evidence="5" id="KW-0460">Magnesium</keyword>
<dbReference type="InterPro" id="IPR000086">
    <property type="entry name" value="NUDIX_hydrolase_dom"/>
</dbReference>
<dbReference type="EMBL" id="SSNT01000005">
    <property type="protein sequence ID" value="THF80876.1"/>
    <property type="molecule type" value="Genomic_DNA"/>
</dbReference>
<comment type="caution">
    <text evidence="7">The sequence shown here is derived from an EMBL/GenBank/DDBJ whole genome shotgun (WGS) entry which is preliminary data.</text>
</comment>
<name>A0A4S4C007_9BACI</name>
<evidence type="ECO:0000256" key="5">
    <source>
        <dbReference type="ARBA" id="ARBA00022842"/>
    </source>
</evidence>
<keyword evidence="6" id="KW-0464">Manganese</keyword>
<keyword evidence="8" id="KW-1185">Reference proteome</keyword>
<dbReference type="Pfam" id="PF00293">
    <property type="entry name" value="NUDIX"/>
    <property type="match status" value="1"/>
</dbReference>
<dbReference type="GO" id="GO:0046872">
    <property type="term" value="F:metal ion binding"/>
    <property type="evidence" value="ECO:0007669"/>
    <property type="project" value="UniProtKB-KW"/>
</dbReference>
<dbReference type="InterPro" id="IPR039121">
    <property type="entry name" value="NUDT19"/>
</dbReference>
<dbReference type="PROSITE" id="PS51462">
    <property type="entry name" value="NUDIX"/>
    <property type="match status" value="1"/>
</dbReference>
<comment type="cofactor">
    <cofactor evidence="2">
        <name>Mg(2+)</name>
        <dbReference type="ChEBI" id="CHEBI:18420"/>
    </cofactor>
</comment>
<dbReference type="SUPFAM" id="SSF55811">
    <property type="entry name" value="Nudix"/>
    <property type="match status" value="1"/>
</dbReference>
<dbReference type="PANTHER" id="PTHR12318:SF0">
    <property type="entry name" value="ACYL-COENZYME A DIPHOSPHATASE NUDT19"/>
    <property type="match status" value="1"/>
</dbReference>
<dbReference type="PANTHER" id="PTHR12318">
    <property type="entry name" value="TESTOSTERONE-REGULATED PROTEIN RP2"/>
    <property type="match status" value="1"/>
</dbReference>
<dbReference type="OrthoDB" id="9788263at2"/>
<dbReference type="Proteomes" id="UP000310334">
    <property type="component" value="Unassembled WGS sequence"/>
</dbReference>
<dbReference type="AlphaFoldDB" id="A0A4S4C007"/>
<evidence type="ECO:0000256" key="6">
    <source>
        <dbReference type="ARBA" id="ARBA00023211"/>
    </source>
</evidence>
<protein>
    <submittedName>
        <fullName evidence="7">NUDIX hydrolase</fullName>
    </submittedName>
</protein>
<comment type="cofactor">
    <cofactor evidence="1">
        <name>Mn(2+)</name>
        <dbReference type="ChEBI" id="CHEBI:29035"/>
    </cofactor>
</comment>
<reference evidence="7 8" key="1">
    <citation type="submission" date="2019-04" db="EMBL/GenBank/DDBJ databases">
        <title>Bacillus sediminilitoris sp. nov., isolated from a tidal flat sediment on the East China Sea.</title>
        <authorList>
            <person name="Wei Y."/>
            <person name="Mao H."/>
            <person name="Fang J."/>
        </authorList>
    </citation>
    <scope>NUCLEOTIDE SEQUENCE [LARGE SCALE GENOMIC DNA]</scope>
    <source>
        <strain evidence="7 8">DSL-17</strain>
    </source>
</reference>
<keyword evidence="4 7" id="KW-0378">Hydrolase</keyword>
<sequence length="228" mass="26184">MNSAGRIRREKMTVNPKPAATVVLMDDMSRIYLTKRPVTMKFLSGYYVFPGGTVDKDDYIQECEFSLNEKRDVSFDHAFYVAAARELFEEVGILLCVNNEGSAVRMNEETEITYRRQLINREISFVSMLKKEGLYLNINALTYFGHLTSPKKSPIRFDTRFFLAQLPKDQSPKPDLYEIEKAFWFYPDEALSAFQSGKISLAAPTVLALKTIKNYVNGSLLMMPEIQR</sequence>
<dbReference type="CDD" id="cd18870">
    <property type="entry name" value="NUDIX_AcylCoAdiphos_Nudt19"/>
    <property type="match status" value="1"/>
</dbReference>
<evidence type="ECO:0000256" key="2">
    <source>
        <dbReference type="ARBA" id="ARBA00001946"/>
    </source>
</evidence>
<dbReference type="InterPro" id="IPR015797">
    <property type="entry name" value="NUDIX_hydrolase-like_dom_sf"/>
</dbReference>
<proteinExistence type="predicted"/>